<dbReference type="GO" id="GO:0033260">
    <property type="term" value="P:nuclear DNA replication"/>
    <property type="evidence" value="ECO:0000318"/>
    <property type="project" value="GO_Central"/>
</dbReference>
<dbReference type="Pfam" id="PF12874">
    <property type="entry name" value="zf-met"/>
    <property type="match status" value="1"/>
</dbReference>
<dbReference type="GO" id="GO:0033314">
    <property type="term" value="P:mitotic DNA replication checkpoint signaling"/>
    <property type="evidence" value="ECO:0000318"/>
    <property type="project" value="GO_Central"/>
</dbReference>
<feature type="region of interest" description="Disordered" evidence="7">
    <location>
        <begin position="290"/>
        <end position="330"/>
    </location>
</feature>
<evidence type="ECO:0000313" key="10">
    <source>
        <dbReference type="RefSeq" id="XP_016488672.1"/>
    </source>
</evidence>
<reference evidence="10 11" key="2">
    <citation type="submission" date="2025-04" db="UniProtKB">
        <authorList>
            <consortium name="RefSeq"/>
        </authorList>
    </citation>
    <scope>IDENTIFICATION</scope>
</reference>
<protein>
    <submittedName>
        <fullName evidence="10 11">Zinc finger protein 830</fullName>
    </submittedName>
</protein>
<feature type="compositionally biased region" description="Acidic residues" evidence="7">
    <location>
        <begin position="306"/>
        <end position="321"/>
    </location>
</feature>
<evidence type="ECO:0000313" key="11">
    <source>
        <dbReference type="RefSeq" id="XP_016488673.1"/>
    </source>
</evidence>
<dbReference type="OMA" id="KQPPDAQ"/>
<dbReference type="GeneID" id="107808651"/>
<dbReference type="RefSeq" id="XP_016488672.1">
    <property type="nucleotide sequence ID" value="XM_016633186.1"/>
</dbReference>
<dbReference type="OrthoDB" id="77607at2759"/>
<evidence type="ECO:0000256" key="5">
    <source>
        <dbReference type="ARBA" id="ARBA00023054"/>
    </source>
</evidence>
<organism evidence="10">
    <name type="scientific">Nicotiana tabacum</name>
    <name type="common">Common tobacco</name>
    <dbReference type="NCBI Taxonomy" id="4097"/>
    <lineage>
        <taxon>Eukaryota</taxon>
        <taxon>Viridiplantae</taxon>
        <taxon>Streptophyta</taxon>
        <taxon>Embryophyta</taxon>
        <taxon>Tracheophyta</taxon>
        <taxon>Spermatophyta</taxon>
        <taxon>Magnoliopsida</taxon>
        <taxon>eudicotyledons</taxon>
        <taxon>Gunneridae</taxon>
        <taxon>Pentapetalae</taxon>
        <taxon>asterids</taxon>
        <taxon>lamiids</taxon>
        <taxon>Solanales</taxon>
        <taxon>Solanaceae</taxon>
        <taxon>Nicotianoideae</taxon>
        <taxon>Nicotianeae</taxon>
        <taxon>Nicotiana</taxon>
    </lineage>
</organism>
<feature type="compositionally biased region" description="Low complexity" evidence="7">
    <location>
        <begin position="60"/>
        <end position="74"/>
    </location>
</feature>
<feature type="region of interest" description="Disordered" evidence="7">
    <location>
        <begin position="47"/>
        <end position="221"/>
    </location>
</feature>
<dbReference type="InterPro" id="IPR013087">
    <property type="entry name" value="Znf_C2H2_type"/>
</dbReference>
<dbReference type="InterPro" id="IPR036236">
    <property type="entry name" value="Znf_C2H2_sf"/>
</dbReference>
<feature type="compositionally biased region" description="Polar residues" evidence="7">
    <location>
        <begin position="110"/>
        <end position="122"/>
    </location>
</feature>
<keyword evidence="9" id="KW-1185">Reference proteome</keyword>
<dbReference type="AlphaFoldDB" id="A0A1S4BIK4"/>
<keyword evidence="5" id="KW-0175">Coiled coil</keyword>
<comment type="subcellular location">
    <subcellularLocation>
        <location evidence="1">Nucleus</location>
    </subcellularLocation>
</comment>
<feature type="compositionally biased region" description="Low complexity" evidence="7">
    <location>
        <begin position="159"/>
        <end position="170"/>
    </location>
</feature>
<keyword evidence="6" id="KW-0539">Nucleus</keyword>
<evidence type="ECO:0000256" key="6">
    <source>
        <dbReference type="ARBA" id="ARBA00023242"/>
    </source>
</evidence>
<evidence type="ECO:0000256" key="1">
    <source>
        <dbReference type="ARBA" id="ARBA00004123"/>
    </source>
</evidence>
<dbReference type="GO" id="GO:0008270">
    <property type="term" value="F:zinc ion binding"/>
    <property type="evidence" value="ECO:0007669"/>
    <property type="project" value="UniProtKB-KW"/>
</dbReference>
<dbReference type="SUPFAM" id="SSF57667">
    <property type="entry name" value="beta-beta-alpha zinc fingers"/>
    <property type="match status" value="1"/>
</dbReference>
<keyword evidence="4" id="KW-0862">Zinc</keyword>
<keyword evidence="3" id="KW-0863">Zinc-finger</keyword>
<feature type="domain" description="C2H2-type" evidence="8">
    <location>
        <begin position="33"/>
        <end position="56"/>
    </location>
</feature>
<dbReference type="GO" id="GO:0003676">
    <property type="term" value="F:nucleic acid binding"/>
    <property type="evidence" value="ECO:0007669"/>
    <property type="project" value="InterPro"/>
</dbReference>
<evidence type="ECO:0000256" key="2">
    <source>
        <dbReference type="ARBA" id="ARBA00022723"/>
    </source>
</evidence>
<dbReference type="Proteomes" id="UP000790787">
    <property type="component" value="Chromosome 11"/>
</dbReference>
<dbReference type="KEGG" id="nta:107808651"/>
<dbReference type="PANTHER" id="PTHR13278">
    <property type="entry name" value="ZINC FINGER PROTEIN 830"/>
    <property type="match status" value="1"/>
</dbReference>
<dbReference type="InterPro" id="IPR040050">
    <property type="entry name" value="ZNF830-like"/>
</dbReference>
<keyword evidence="2" id="KW-0479">Metal-binding</keyword>
<sequence length="330" mass="37187">MDKRALYRAKLKEQKQKRIDSPLVRYNEHDQPVCRVCDIVLKSESQWPGHQASRKHHEAINNLKANAAAVKNPNTVRSDPPKEFPKPKSELHEGVSRKEPEASVGLSKPRASSTLPPNFFDNQETKRPKIEKDSARLGDHVSNRHAPVSDQTEEEEPSLSRSSMQGLSSSKNAETRSTENQRSGENGPMSKLSSGSDAEQVKGALPAGFFDNKDADLRARGITPVKPDVKDEYKEFEKLIQEDLKEVDNRLEEEEVDAAEMIEEEVSVEQRGYKERLEMLRRKKMELKAARSSLGNKESKVADKESSDDESSSDGDSDENLTVDWRAKHL</sequence>
<evidence type="ECO:0000256" key="4">
    <source>
        <dbReference type="ARBA" id="ARBA00022833"/>
    </source>
</evidence>
<accession>A0A1S4BIK4</accession>
<dbReference type="PaxDb" id="4097-A0A1S4BIK4"/>
<evidence type="ECO:0000313" key="9">
    <source>
        <dbReference type="Proteomes" id="UP000790787"/>
    </source>
</evidence>
<proteinExistence type="predicted"/>
<evidence type="ECO:0000259" key="8">
    <source>
        <dbReference type="Pfam" id="PF12874"/>
    </source>
</evidence>
<feature type="compositionally biased region" description="Basic and acidic residues" evidence="7">
    <location>
        <begin position="79"/>
        <end position="101"/>
    </location>
</feature>
<dbReference type="PANTHER" id="PTHR13278:SF0">
    <property type="entry name" value="ZINC FINGER PROTEIN 830"/>
    <property type="match status" value="1"/>
</dbReference>
<dbReference type="Gene3D" id="3.30.160.60">
    <property type="entry name" value="Classic Zinc Finger"/>
    <property type="match status" value="1"/>
</dbReference>
<dbReference type="GO" id="GO:0005681">
    <property type="term" value="C:spliceosomal complex"/>
    <property type="evidence" value="ECO:0007669"/>
    <property type="project" value="InterPro"/>
</dbReference>
<dbReference type="GO" id="GO:0005634">
    <property type="term" value="C:nucleus"/>
    <property type="evidence" value="ECO:0000318"/>
    <property type="project" value="GO_Central"/>
</dbReference>
<gene>
    <name evidence="10 11" type="primary">LOC107808651</name>
</gene>
<reference key="1">
    <citation type="journal article" date="2014" name="Nat. Commun.">
        <title>The tobacco genome sequence and its comparison with those of tomato and potato.</title>
        <authorList>
            <person name="Sierro N."/>
            <person name="Battey J.N."/>
            <person name="Ouadi S."/>
            <person name="Bakaher N."/>
            <person name="Bovet L."/>
            <person name="Willig A."/>
            <person name="Goepfert S."/>
            <person name="Peitsch M.C."/>
            <person name="Ivanov N.V."/>
        </authorList>
    </citation>
    <scope>NUCLEOTIDE SEQUENCE [LARGE SCALE GENOMIC DNA]</scope>
    <source>
        <strain>cv. TN90</strain>
    </source>
</reference>
<evidence type="ECO:0000256" key="7">
    <source>
        <dbReference type="SAM" id="MobiDB-lite"/>
    </source>
</evidence>
<feature type="compositionally biased region" description="Basic and acidic residues" evidence="7">
    <location>
        <begin position="123"/>
        <end position="142"/>
    </location>
</feature>
<evidence type="ECO:0000256" key="3">
    <source>
        <dbReference type="ARBA" id="ARBA00022771"/>
    </source>
</evidence>
<dbReference type="RefSeq" id="XP_016488673.1">
    <property type="nucleotide sequence ID" value="XM_016633187.1"/>
</dbReference>
<dbReference type="GO" id="GO:0044773">
    <property type="term" value="P:mitotic DNA damage checkpoint signaling"/>
    <property type="evidence" value="ECO:0000318"/>
    <property type="project" value="GO_Central"/>
</dbReference>
<name>A0A1S4BIK4_TOBAC</name>
<dbReference type="STRING" id="4097.A0A1S4BIK4"/>